<comment type="caution">
    <text evidence="2">The sequence shown here is derived from an EMBL/GenBank/DDBJ whole genome shotgun (WGS) entry which is preliminary data.</text>
</comment>
<gene>
    <name evidence="2" type="ORF">F1559_003367</name>
</gene>
<protein>
    <submittedName>
        <fullName evidence="2">Uncharacterized protein</fullName>
    </submittedName>
</protein>
<accession>A0A7J7IMF2</accession>
<feature type="compositionally biased region" description="Polar residues" evidence="1">
    <location>
        <begin position="55"/>
        <end position="79"/>
    </location>
</feature>
<feature type="region of interest" description="Disordered" evidence="1">
    <location>
        <begin position="245"/>
        <end position="282"/>
    </location>
</feature>
<dbReference type="Proteomes" id="UP000530660">
    <property type="component" value="Unassembled WGS sequence"/>
</dbReference>
<evidence type="ECO:0000313" key="3">
    <source>
        <dbReference type="Proteomes" id="UP000530660"/>
    </source>
</evidence>
<dbReference type="EMBL" id="VWRR01000005">
    <property type="protein sequence ID" value="KAF6003889.1"/>
    <property type="molecule type" value="Genomic_DNA"/>
</dbReference>
<name>A0A7J7IMF2_9RHOD</name>
<feature type="compositionally biased region" description="Basic and acidic residues" evidence="1">
    <location>
        <begin position="7"/>
        <end position="37"/>
    </location>
</feature>
<feature type="compositionally biased region" description="Basic and acidic residues" evidence="1">
    <location>
        <begin position="110"/>
        <end position="125"/>
    </location>
</feature>
<reference evidence="2 3" key="1">
    <citation type="journal article" date="2020" name="J. Phycol.">
        <title>Comparative genome analysis reveals Cyanidiococcus gen. nov., a new extremophilic red algal genus sister to Cyanidioschyzon (Cyanidioschyzonaceae, Rhodophyta).</title>
        <authorList>
            <person name="Liu S.-L."/>
            <person name="Chiang Y.-R."/>
            <person name="Yoon H.S."/>
            <person name="Fu H.-Y."/>
        </authorList>
    </citation>
    <scope>NUCLEOTIDE SEQUENCE [LARGE SCALE GENOMIC DNA]</scope>
    <source>
        <strain evidence="2 3">THAL066</strain>
    </source>
</reference>
<feature type="compositionally biased region" description="Low complexity" evidence="1">
    <location>
        <begin position="194"/>
        <end position="207"/>
    </location>
</feature>
<organism evidence="2 3">
    <name type="scientific">Cyanidiococcus yangmingshanensis</name>
    <dbReference type="NCBI Taxonomy" id="2690220"/>
    <lineage>
        <taxon>Eukaryota</taxon>
        <taxon>Rhodophyta</taxon>
        <taxon>Bangiophyceae</taxon>
        <taxon>Cyanidiales</taxon>
        <taxon>Cyanidiaceae</taxon>
        <taxon>Cyanidiococcus</taxon>
    </lineage>
</organism>
<dbReference type="AlphaFoldDB" id="A0A7J7IMF2"/>
<feature type="region of interest" description="Disordered" evidence="1">
    <location>
        <begin position="1"/>
        <end position="212"/>
    </location>
</feature>
<sequence length="324" mass="35610">MSSNGSEDERQASAEKLRQRLLEKMQAEREALREQEARWASSHVSVAPRAAHQGSLASSNPFPESLSLKQETRALSGSSPLVAGASPAGTSEAVLGQPESQNFPQAPEPTKGHTERVSDTTRPSEDAQEAQNQESFQKDEREDDESQSAHNPSHEPEVASAITTAEGHSESPEPPTEPMEAMETSDKPASSALVSDTVSVRVSSDGSLASCQESPVLRPADWSEHQTTVDWTKDTPEVCILHRVANSVANEPDEEQPDSNETRQRQSRKEHKATQTEPETDRLVFEWSTRERLQLERAVQTFCAAAVTAHERSLQRIQEAENKS</sequence>
<proteinExistence type="predicted"/>
<evidence type="ECO:0000256" key="1">
    <source>
        <dbReference type="SAM" id="MobiDB-lite"/>
    </source>
</evidence>
<keyword evidence="3" id="KW-1185">Reference proteome</keyword>
<evidence type="ECO:0000313" key="2">
    <source>
        <dbReference type="EMBL" id="KAF6003889.1"/>
    </source>
</evidence>